<organism evidence="2 3">
    <name type="scientific">Chryseosolibacter indicus</name>
    <dbReference type="NCBI Taxonomy" id="2782351"/>
    <lineage>
        <taxon>Bacteria</taxon>
        <taxon>Pseudomonadati</taxon>
        <taxon>Bacteroidota</taxon>
        <taxon>Cytophagia</taxon>
        <taxon>Cytophagales</taxon>
        <taxon>Chryseotaleaceae</taxon>
        <taxon>Chryseosolibacter</taxon>
    </lineage>
</organism>
<comment type="caution">
    <text evidence="2">The sequence shown here is derived from an EMBL/GenBank/DDBJ whole genome shotgun (WGS) entry which is preliminary data.</text>
</comment>
<dbReference type="PROSITE" id="PS51257">
    <property type="entry name" value="PROKAR_LIPOPROTEIN"/>
    <property type="match status" value="1"/>
</dbReference>
<gene>
    <name evidence="2" type="ORF">KK060_05430</name>
</gene>
<reference evidence="2 3" key="1">
    <citation type="submission" date="2021-05" db="EMBL/GenBank/DDBJ databases">
        <title>A Polyphasic approach of four new species of the genus Ohtaekwangia: Ohtaekwangia histidinii sp. nov., Ohtaekwangia cretensis sp. nov., Ohtaekwangia indiensis sp. nov., Ohtaekwangia reichenbachii sp. nov. from diverse environment.</title>
        <authorList>
            <person name="Octaviana S."/>
        </authorList>
    </citation>
    <scope>NUCLEOTIDE SEQUENCE [LARGE SCALE GENOMIC DNA]</scope>
    <source>
        <strain evidence="2 3">PWU20</strain>
    </source>
</reference>
<feature type="signal peptide" evidence="1">
    <location>
        <begin position="1"/>
        <end position="25"/>
    </location>
</feature>
<sequence length="481" mass="53900">MNLWAKRLRQLMLFAVALFFFSCNEEDSILGFRNPNKKFNVFQIDIPLTSSVVLIDSVITDNISTNTSLTHDVLVGSYNDPTLGLIKAESFLPLSPGSSTQLAASAVYDSVTVQLQLNLYAYGNSGPQQEKITLHEITGDSLSFYKRYYYNSSVAYNASPLSEISFNVHYDSLRKEATKTTGRDTVLAKGRMDDNFGQRLFDIAKNNTDSKYSDLRKFRYEFKGLALLPGSNNGVLGYSVNSAFSRVALHYHTSTDTLTAFFYFFPTAGGTTSYNPAFTHVVTERAGELSGSPLYQTLETQSGARYIQSGSPVITKVDLSNFYKFADTVSNIIVNESQLIISGVESPLGMSPHSALLLRSINENNVFSNIKVQADRDALLRYYLTQDGYFDVFADYRTSSQSVATINYSSESNQFNGFLTLFTQSLFTNKNFNNQVNDTRLKYVALYPYSPSMSRGITRTIFNKDNIKLRIKYTRPTQITP</sequence>
<protein>
    <recommendedName>
        <fullName evidence="4">DUF4270 family protein</fullName>
    </recommendedName>
</protein>
<feature type="chain" id="PRO_5046660599" description="DUF4270 family protein" evidence="1">
    <location>
        <begin position="26"/>
        <end position="481"/>
    </location>
</feature>
<accession>A0ABS5VPE5</accession>
<evidence type="ECO:0000313" key="3">
    <source>
        <dbReference type="Proteomes" id="UP000772618"/>
    </source>
</evidence>
<keyword evidence="1" id="KW-0732">Signal</keyword>
<dbReference type="EMBL" id="JAHESD010000007">
    <property type="protein sequence ID" value="MBT1702710.1"/>
    <property type="molecule type" value="Genomic_DNA"/>
</dbReference>
<dbReference type="RefSeq" id="WP_254152676.1">
    <property type="nucleotide sequence ID" value="NZ_JAHESD010000007.1"/>
</dbReference>
<keyword evidence="3" id="KW-1185">Reference proteome</keyword>
<name>A0ABS5VPE5_9BACT</name>
<dbReference type="Proteomes" id="UP000772618">
    <property type="component" value="Unassembled WGS sequence"/>
</dbReference>
<evidence type="ECO:0000256" key="1">
    <source>
        <dbReference type="SAM" id="SignalP"/>
    </source>
</evidence>
<proteinExistence type="predicted"/>
<evidence type="ECO:0008006" key="4">
    <source>
        <dbReference type="Google" id="ProtNLM"/>
    </source>
</evidence>
<evidence type="ECO:0000313" key="2">
    <source>
        <dbReference type="EMBL" id="MBT1702710.1"/>
    </source>
</evidence>